<comment type="similarity">
    <text evidence="1">Belongs to the universal stress protein A family.</text>
</comment>
<evidence type="ECO:0000313" key="4">
    <source>
        <dbReference type="EMBL" id="MBA0313676.1"/>
    </source>
</evidence>
<dbReference type="Proteomes" id="UP001214521">
    <property type="component" value="Unassembled WGS sequence"/>
</dbReference>
<proteinExistence type="inferred from homology"/>
<evidence type="ECO:0000259" key="2">
    <source>
        <dbReference type="Pfam" id="PF00582"/>
    </source>
</evidence>
<accession>A0A2J0SUF9</accession>
<organism evidence="3 5">
    <name type="scientific">Stenotrophomonas maltophilia</name>
    <name type="common">Pseudomonas maltophilia</name>
    <name type="synonym">Xanthomonas maltophilia</name>
    <dbReference type="NCBI Taxonomy" id="40324"/>
    <lineage>
        <taxon>Bacteria</taxon>
        <taxon>Pseudomonadati</taxon>
        <taxon>Pseudomonadota</taxon>
        <taxon>Gammaproteobacteria</taxon>
        <taxon>Lysobacterales</taxon>
        <taxon>Lysobacteraceae</taxon>
        <taxon>Stenotrophomonas</taxon>
        <taxon>Stenotrophomonas maltophilia group</taxon>
    </lineage>
</organism>
<evidence type="ECO:0000313" key="5">
    <source>
        <dbReference type="Proteomes" id="UP001214521"/>
    </source>
</evidence>
<dbReference type="AlphaFoldDB" id="A0A2J0SUF9"/>
<dbReference type="InterPro" id="IPR006016">
    <property type="entry name" value="UspA"/>
</dbReference>
<comment type="caution">
    <text evidence="3">The sequence shown here is derived from an EMBL/GenBank/DDBJ whole genome shotgun (WGS) entry which is preliminary data.</text>
</comment>
<name>A0A2J0SUF9_STEMA</name>
<sequence length="296" mass="31824">MTDKIGHSHIDHSGSVLAATDASAYSESVAHYAAWAAHRLEAPLEYLHVLDRHPEAASTADFSGNLGADAQPRLLEGLALLDETRSKLGQERGRLVLQQAKGIAAAFHGIEAETRMRHGSLVDTLIELEGDARLFVLGKRGEHADFAKGHLGSQLERVVRAVHRPLLVASRSYTEIERVLIAFDGSATTRKGVEMVAASPLFSGLDIRVLTVGATNATNEAALRWALDTLAAAGLSAAGAVRPGEAEEVIGHYIRDEHVDLLVMGAYGHSRIRQLIVGSTTTTMLRTCRVPVLLLR</sequence>
<dbReference type="CDD" id="cd00293">
    <property type="entry name" value="USP-like"/>
    <property type="match status" value="2"/>
</dbReference>
<protein>
    <submittedName>
        <fullName evidence="3">Universal stress protein</fullName>
    </submittedName>
</protein>
<dbReference type="PANTHER" id="PTHR46268:SF15">
    <property type="entry name" value="UNIVERSAL STRESS PROTEIN HP_0031"/>
    <property type="match status" value="1"/>
</dbReference>
<reference evidence="4" key="1">
    <citation type="submission" date="2018-09" db="EMBL/GenBank/DDBJ databases">
        <authorList>
            <person name="Groschel M."/>
            <person name="Kohl T."/>
            <person name="Conchillo-Sole O."/>
            <person name="Mamat U."/>
            <person name="Yero D."/>
            <person name="Niemann S."/>
            <person name="Daura X."/>
            <person name="Gibert I."/>
        </authorList>
    </citation>
    <scope>NUCLEOTIDE SEQUENCE</scope>
    <source>
        <strain evidence="4">OG156</strain>
    </source>
</reference>
<reference evidence="3" key="3">
    <citation type="submission" date="2022-07" db="EMBL/GenBank/DDBJ databases">
        <authorList>
            <consortium name="Clinical and Environmental Microbiology Branch: Whole genome sequencing antimicrobial resistance pathogens in the healthcare setting"/>
        </authorList>
    </citation>
    <scope>NUCLEOTIDE SEQUENCE</scope>
    <source>
        <strain evidence="3">Stenotrophomonas_maltophilia_2021CK-00905</strain>
    </source>
</reference>
<dbReference type="EMBL" id="ABLOMU010000083">
    <property type="protein sequence ID" value="EKT4443435.1"/>
    <property type="molecule type" value="Genomic_DNA"/>
</dbReference>
<feature type="domain" description="UspA" evidence="2">
    <location>
        <begin position="177"/>
        <end position="296"/>
    </location>
</feature>
<reference evidence="4" key="2">
    <citation type="journal article" date="2020" name="Front. Microbiol.">
        <title>Genetic Variants of the DSF Quorum Sensing System in Stenotrophomonas maltophilia Influence Virulence and Resistance Phenotypes Among Genotypically Diverse Clinical Isolates.</title>
        <authorList>
            <person name="Yero D."/>
            <person name="Huedo P."/>
            <person name="Conchillo-Sole O."/>
            <person name="Martinez-Servat S."/>
            <person name="Mamat U."/>
            <person name="Coves X."/>
            <person name="Llanas F."/>
            <person name="Roca I."/>
            <person name="Vila J."/>
            <person name="Schaible U.E."/>
            <person name="Daura X."/>
            <person name="Gibert I."/>
        </authorList>
    </citation>
    <scope>NUCLEOTIDE SEQUENCE</scope>
    <source>
        <strain evidence="4">OG156</strain>
    </source>
</reference>
<dbReference type="EMBL" id="RAUE01000046">
    <property type="protein sequence ID" value="MBA0313676.1"/>
    <property type="molecule type" value="Genomic_DNA"/>
</dbReference>
<feature type="domain" description="UspA" evidence="2">
    <location>
        <begin position="16"/>
        <end position="168"/>
    </location>
</feature>
<dbReference type="InterPro" id="IPR006015">
    <property type="entry name" value="Universal_stress_UspA"/>
</dbReference>
<dbReference type="PANTHER" id="PTHR46268">
    <property type="entry name" value="STRESS RESPONSE PROTEIN NHAX"/>
    <property type="match status" value="1"/>
</dbReference>
<dbReference type="OrthoDB" id="9804721at2"/>
<evidence type="ECO:0000256" key="1">
    <source>
        <dbReference type="ARBA" id="ARBA00008791"/>
    </source>
</evidence>
<gene>
    <name evidence="4" type="ORF">D7Y33_22110</name>
    <name evidence="3" type="ORF">QEK83_004139</name>
</gene>
<evidence type="ECO:0000313" key="3">
    <source>
        <dbReference type="EMBL" id="EKT4443435.1"/>
    </source>
</evidence>
<dbReference type="Gene3D" id="3.40.50.12370">
    <property type="match status" value="1"/>
</dbReference>
<dbReference type="PRINTS" id="PR01438">
    <property type="entry name" value="UNVRSLSTRESS"/>
</dbReference>
<dbReference type="Proteomes" id="UP000822271">
    <property type="component" value="Unassembled WGS sequence"/>
</dbReference>
<dbReference type="RefSeq" id="WP_046272807.1">
    <property type="nucleotide sequence ID" value="NZ_CP027562.1"/>
</dbReference>
<dbReference type="Pfam" id="PF00582">
    <property type="entry name" value="Usp"/>
    <property type="match status" value="2"/>
</dbReference>
<dbReference type="SUPFAM" id="SSF52402">
    <property type="entry name" value="Adenine nucleotide alpha hydrolases-like"/>
    <property type="match status" value="2"/>
</dbReference>